<dbReference type="AlphaFoldDB" id="A0A6A9V1Y1"/>
<gene>
    <name evidence="2" type="ORF">GC722_16530</name>
</gene>
<protein>
    <recommendedName>
        <fullName evidence="4">PQ-loop repeat-containing protein</fullName>
    </recommendedName>
</protein>
<feature type="transmembrane region" description="Helical" evidence="1">
    <location>
        <begin position="110"/>
        <end position="129"/>
    </location>
</feature>
<evidence type="ECO:0000256" key="1">
    <source>
        <dbReference type="SAM" id="Phobius"/>
    </source>
</evidence>
<evidence type="ECO:0000313" key="3">
    <source>
        <dbReference type="Proteomes" id="UP000435304"/>
    </source>
</evidence>
<evidence type="ECO:0008006" key="4">
    <source>
        <dbReference type="Google" id="ProtNLM"/>
    </source>
</evidence>
<name>A0A6A9V1Y1_9ACTN</name>
<dbReference type="RefSeq" id="WP_156611863.1">
    <property type="nucleotide sequence ID" value="NZ_WPCU01000010.1"/>
</dbReference>
<feature type="transmembrane region" description="Helical" evidence="1">
    <location>
        <begin position="168"/>
        <end position="188"/>
    </location>
</feature>
<reference evidence="2 3" key="1">
    <citation type="submission" date="2019-12" db="EMBL/GenBank/DDBJ databases">
        <title>Auraticoccus cholistani sp. nov., an actinomycete isolated from soil of Cholistan desert.</title>
        <authorList>
            <person name="Cheema M.T."/>
        </authorList>
    </citation>
    <scope>NUCLEOTIDE SEQUENCE [LARGE SCALE GENOMIC DNA]</scope>
    <source>
        <strain evidence="2 3">F435</strain>
    </source>
</reference>
<dbReference type="Gene3D" id="1.20.1280.290">
    <property type="match status" value="1"/>
</dbReference>
<keyword evidence="3" id="KW-1185">Reference proteome</keyword>
<sequence>MLVLVLGWVAAAIGMLSATPQLLRLLRSRSSDGCSLVLWQLSVGGAVSWTGHGVLVGSANMAFPNVVLGALALAIVLMICADRGLRRLPVLAVSAGIAAVGLTTDLVLGPVAFAVVAFASGVVGVGAQLREIATGTALEGISAPYLVIAVAMQLLWGSWALLAQEVSTLLVASAMGVFCLLNLIWFLLRRAGVPALGRPRPDDLTLAA</sequence>
<feature type="transmembrane region" description="Helical" evidence="1">
    <location>
        <begin position="141"/>
        <end position="162"/>
    </location>
</feature>
<accession>A0A6A9V1Y1</accession>
<dbReference type="EMBL" id="WPCU01000010">
    <property type="protein sequence ID" value="MVA77610.1"/>
    <property type="molecule type" value="Genomic_DNA"/>
</dbReference>
<feature type="transmembrane region" description="Helical" evidence="1">
    <location>
        <begin position="62"/>
        <end position="81"/>
    </location>
</feature>
<keyword evidence="1" id="KW-0812">Transmembrane</keyword>
<keyword evidence="1" id="KW-0472">Membrane</keyword>
<evidence type="ECO:0000313" key="2">
    <source>
        <dbReference type="EMBL" id="MVA77610.1"/>
    </source>
</evidence>
<comment type="caution">
    <text evidence="2">The sequence shown here is derived from an EMBL/GenBank/DDBJ whole genome shotgun (WGS) entry which is preliminary data.</text>
</comment>
<proteinExistence type="predicted"/>
<dbReference type="Proteomes" id="UP000435304">
    <property type="component" value="Unassembled WGS sequence"/>
</dbReference>
<feature type="transmembrane region" description="Helical" evidence="1">
    <location>
        <begin position="88"/>
        <end position="104"/>
    </location>
</feature>
<organism evidence="2 3">
    <name type="scientific">Auraticoccus cholistanensis</name>
    <dbReference type="NCBI Taxonomy" id="2656650"/>
    <lineage>
        <taxon>Bacteria</taxon>
        <taxon>Bacillati</taxon>
        <taxon>Actinomycetota</taxon>
        <taxon>Actinomycetes</taxon>
        <taxon>Propionibacteriales</taxon>
        <taxon>Propionibacteriaceae</taxon>
        <taxon>Auraticoccus</taxon>
    </lineage>
</organism>
<keyword evidence="1" id="KW-1133">Transmembrane helix</keyword>